<dbReference type="SUPFAM" id="SSF54001">
    <property type="entry name" value="Cysteine proteinases"/>
    <property type="match status" value="1"/>
</dbReference>
<dbReference type="EMBL" id="JBICBT010001046">
    <property type="protein sequence ID" value="KAL3086277.1"/>
    <property type="molecule type" value="Genomic_DNA"/>
</dbReference>
<proteinExistence type="inferred from homology"/>
<dbReference type="Gene3D" id="3.90.70.10">
    <property type="entry name" value="Cysteine proteinases"/>
    <property type="match status" value="1"/>
</dbReference>
<dbReference type="PRINTS" id="PR00704">
    <property type="entry name" value="CALPAIN"/>
</dbReference>
<accession>A0ABD2J400</accession>
<evidence type="ECO:0000313" key="9">
    <source>
        <dbReference type="Proteomes" id="UP001620626"/>
    </source>
</evidence>
<feature type="active site" evidence="5">
    <location>
        <position position="83"/>
    </location>
</feature>
<protein>
    <recommendedName>
        <fullName evidence="7">Calpain catalytic domain-containing protein</fullName>
    </recommendedName>
</protein>
<keyword evidence="2" id="KW-0645">Protease</keyword>
<dbReference type="Pfam" id="PF00648">
    <property type="entry name" value="Peptidase_C2"/>
    <property type="match status" value="1"/>
</dbReference>
<organism evidence="8 9">
    <name type="scientific">Heterodera trifolii</name>
    <dbReference type="NCBI Taxonomy" id="157864"/>
    <lineage>
        <taxon>Eukaryota</taxon>
        <taxon>Metazoa</taxon>
        <taxon>Ecdysozoa</taxon>
        <taxon>Nematoda</taxon>
        <taxon>Chromadorea</taxon>
        <taxon>Rhabditida</taxon>
        <taxon>Tylenchina</taxon>
        <taxon>Tylenchomorpha</taxon>
        <taxon>Tylenchoidea</taxon>
        <taxon>Heteroderidae</taxon>
        <taxon>Heteroderinae</taxon>
        <taxon>Heterodera</taxon>
    </lineage>
</organism>
<dbReference type="GO" id="GO:0008234">
    <property type="term" value="F:cysteine-type peptidase activity"/>
    <property type="evidence" value="ECO:0007669"/>
    <property type="project" value="UniProtKB-KW"/>
</dbReference>
<dbReference type="GO" id="GO:0006508">
    <property type="term" value="P:proteolysis"/>
    <property type="evidence" value="ECO:0007669"/>
    <property type="project" value="UniProtKB-KW"/>
</dbReference>
<name>A0ABD2J400_9BILA</name>
<comment type="caution">
    <text evidence="8">The sequence shown here is derived from an EMBL/GenBank/DDBJ whole genome shotgun (WGS) entry which is preliminary data.</text>
</comment>
<evidence type="ECO:0000256" key="4">
    <source>
        <dbReference type="ARBA" id="ARBA00022807"/>
    </source>
</evidence>
<gene>
    <name evidence="8" type="ORF">niasHT_040069</name>
</gene>
<dbReference type="InterPro" id="IPR022684">
    <property type="entry name" value="Calpain_cysteine_protease"/>
</dbReference>
<evidence type="ECO:0000256" key="5">
    <source>
        <dbReference type="PIRSR" id="PIRSR622684-1"/>
    </source>
</evidence>
<evidence type="ECO:0000313" key="8">
    <source>
        <dbReference type="EMBL" id="KAL3086277.1"/>
    </source>
</evidence>
<dbReference type="InterPro" id="IPR038765">
    <property type="entry name" value="Papain-like_cys_pep_sf"/>
</dbReference>
<dbReference type="PANTHER" id="PTHR10183:SF379">
    <property type="entry name" value="CALPAIN-5"/>
    <property type="match status" value="1"/>
</dbReference>
<keyword evidence="9" id="KW-1185">Reference proteome</keyword>
<reference evidence="8 9" key="1">
    <citation type="submission" date="2024-10" db="EMBL/GenBank/DDBJ databases">
        <authorList>
            <person name="Kim D."/>
        </authorList>
    </citation>
    <scope>NUCLEOTIDE SEQUENCE [LARGE SCALE GENOMIC DNA]</scope>
    <source>
        <strain evidence="8">BH-2024</strain>
    </source>
</reference>
<evidence type="ECO:0000256" key="3">
    <source>
        <dbReference type="ARBA" id="ARBA00022801"/>
    </source>
</evidence>
<dbReference type="PROSITE" id="PS50203">
    <property type="entry name" value="CALPAIN_CAT"/>
    <property type="match status" value="1"/>
</dbReference>
<dbReference type="PANTHER" id="PTHR10183">
    <property type="entry name" value="CALPAIN"/>
    <property type="match status" value="1"/>
</dbReference>
<evidence type="ECO:0000256" key="2">
    <source>
        <dbReference type="ARBA" id="ARBA00022670"/>
    </source>
</evidence>
<evidence type="ECO:0000256" key="6">
    <source>
        <dbReference type="PROSITE-ProRule" id="PRU00239"/>
    </source>
</evidence>
<comment type="similarity">
    <text evidence="1">Belongs to the peptidase C2 family.</text>
</comment>
<evidence type="ECO:0000256" key="1">
    <source>
        <dbReference type="ARBA" id="ARBA00007623"/>
    </source>
</evidence>
<dbReference type="InterPro" id="IPR001300">
    <property type="entry name" value="Peptidase_C2_calpain_cat"/>
</dbReference>
<dbReference type="AlphaFoldDB" id="A0ABD2J400"/>
<dbReference type="Proteomes" id="UP001620626">
    <property type="component" value="Unassembled WGS sequence"/>
</dbReference>
<keyword evidence="4" id="KW-0788">Thiol protease</keyword>
<feature type="active site" evidence="5">
    <location>
        <position position="107"/>
    </location>
</feature>
<sequence length="187" mass="21278">MYGGYAKLSGGRVTDCLSDLTGGITQEWDLETLDDAKKRDMELLLVKRPPNSCVKNYSDNCVFGCATGPVNSDLTRAGLVENHAYAIIESRELIVDNRQIIVMLIRNPWGWVNWNGQHSLDWDRLPPANARYMRNKLAENSGGFWLLLDDFVRFFARLETETQKDKNPLASRLKAKRLMNNLTNANE</sequence>
<feature type="domain" description="Calpain catalytic" evidence="7">
    <location>
        <begin position="1"/>
        <end position="159"/>
    </location>
</feature>
<evidence type="ECO:0000259" key="7">
    <source>
        <dbReference type="PROSITE" id="PS50203"/>
    </source>
</evidence>
<keyword evidence="3" id="KW-0378">Hydrolase</keyword>
<comment type="caution">
    <text evidence="6">Lacks conserved residue(s) required for the propagation of feature annotation.</text>
</comment>